<dbReference type="Proteomes" id="UP000050525">
    <property type="component" value="Unassembled WGS sequence"/>
</dbReference>
<gene>
    <name evidence="4" type="ORF">Y1Q_0009066</name>
</gene>
<dbReference type="InterPro" id="IPR027806">
    <property type="entry name" value="HARBI1_dom"/>
</dbReference>
<evidence type="ECO:0000259" key="3">
    <source>
        <dbReference type="Pfam" id="PF13359"/>
    </source>
</evidence>
<reference evidence="4 5" key="1">
    <citation type="journal article" date="2012" name="Genome Biol.">
        <title>Sequencing three crocodilian genomes to illuminate the evolution of archosaurs and amniotes.</title>
        <authorList>
            <person name="St John J.A."/>
            <person name="Braun E.L."/>
            <person name="Isberg S.R."/>
            <person name="Miles L.G."/>
            <person name="Chong A.Y."/>
            <person name="Gongora J."/>
            <person name="Dalzell P."/>
            <person name="Moran C."/>
            <person name="Bed'hom B."/>
            <person name="Abzhanov A."/>
            <person name="Burgess S.C."/>
            <person name="Cooksey A.M."/>
            <person name="Castoe T.A."/>
            <person name="Crawford N.G."/>
            <person name="Densmore L.D."/>
            <person name="Drew J.C."/>
            <person name="Edwards S.V."/>
            <person name="Faircloth B.C."/>
            <person name="Fujita M.K."/>
            <person name="Greenwold M.J."/>
            <person name="Hoffmann F.G."/>
            <person name="Howard J.M."/>
            <person name="Iguchi T."/>
            <person name="Janes D.E."/>
            <person name="Khan S.Y."/>
            <person name="Kohno S."/>
            <person name="de Koning A.J."/>
            <person name="Lance S.L."/>
            <person name="McCarthy F.M."/>
            <person name="McCormack J.E."/>
            <person name="Merchant M.E."/>
            <person name="Peterson D.G."/>
            <person name="Pollock D.D."/>
            <person name="Pourmand N."/>
            <person name="Raney B.J."/>
            <person name="Roessler K.A."/>
            <person name="Sanford J.R."/>
            <person name="Sawyer R.H."/>
            <person name="Schmidt C.J."/>
            <person name="Triplett E.W."/>
            <person name="Tuberville T.D."/>
            <person name="Venegas-Anaya M."/>
            <person name="Howard J.T."/>
            <person name="Jarvis E.D."/>
            <person name="Guillette L.J.Jr."/>
            <person name="Glenn T.C."/>
            <person name="Green R.E."/>
            <person name="Ray D.A."/>
        </authorList>
    </citation>
    <scope>NUCLEOTIDE SEQUENCE [LARGE SCALE GENOMIC DNA]</scope>
    <source>
        <strain evidence="4">KSC_2009_1</strain>
    </source>
</reference>
<feature type="domain" description="DDE Tnp4" evidence="3">
    <location>
        <begin position="2"/>
        <end position="103"/>
    </location>
</feature>
<evidence type="ECO:0000313" key="5">
    <source>
        <dbReference type="Proteomes" id="UP000050525"/>
    </source>
</evidence>
<dbReference type="GO" id="GO:0046872">
    <property type="term" value="F:metal ion binding"/>
    <property type="evidence" value="ECO:0007669"/>
    <property type="project" value="UniProtKB-KW"/>
</dbReference>
<evidence type="ECO:0000313" key="4">
    <source>
        <dbReference type="EMBL" id="KYO31367.1"/>
    </source>
</evidence>
<dbReference type="AlphaFoldDB" id="A0A151N3W1"/>
<accession>A0A151N3W1</accession>
<organism evidence="4 5">
    <name type="scientific">Alligator mississippiensis</name>
    <name type="common">American alligator</name>
    <dbReference type="NCBI Taxonomy" id="8496"/>
    <lineage>
        <taxon>Eukaryota</taxon>
        <taxon>Metazoa</taxon>
        <taxon>Chordata</taxon>
        <taxon>Craniata</taxon>
        <taxon>Vertebrata</taxon>
        <taxon>Euteleostomi</taxon>
        <taxon>Archelosauria</taxon>
        <taxon>Archosauria</taxon>
        <taxon>Crocodylia</taxon>
        <taxon>Alligatoridae</taxon>
        <taxon>Alligatorinae</taxon>
        <taxon>Alligator</taxon>
    </lineage>
</organism>
<protein>
    <recommendedName>
        <fullName evidence="3">DDE Tnp4 domain-containing protein</fullName>
    </recommendedName>
</protein>
<evidence type="ECO:0000256" key="1">
    <source>
        <dbReference type="ARBA" id="ARBA00001968"/>
    </source>
</evidence>
<keyword evidence="2" id="KW-0479">Metal-binding</keyword>
<comment type="caution">
    <text evidence="4">The sequence shown here is derived from an EMBL/GenBank/DDBJ whole genome shotgun (WGS) entry which is preliminary data.</text>
</comment>
<dbReference type="EMBL" id="AKHW03004080">
    <property type="protein sequence ID" value="KYO31367.1"/>
    <property type="molecule type" value="Genomic_DNA"/>
</dbReference>
<comment type="cofactor">
    <cofactor evidence="1">
        <name>a divalent metal cation</name>
        <dbReference type="ChEBI" id="CHEBI:60240"/>
    </cofactor>
</comment>
<sequence>MSTSLAGSTYDACMFCNSGLLALVESKLFVPRVPNVQLVVLMVLPLLIRDPVYLLYPWLMQPYTSQLDPHLAYFNRCLGWTCVLVECTFGCLKGWHTLTTCLKFVEALWVENVEQKRDQERDWADQEFRDRLLALEERHLEAQELQAALVAKAVETIVEDHWLLDTVLALAFAFM</sequence>
<proteinExistence type="predicted"/>
<dbReference type="Pfam" id="PF13359">
    <property type="entry name" value="DDE_Tnp_4"/>
    <property type="match status" value="1"/>
</dbReference>
<keyword evidence="5" id="KW-1185">Reference proteome</keyword>
<evidence type="ECO:0000256" key="2">
    <source>
        <dbReference type="ARBA" id="ARBA00022723"/>
    </source>
</evidence>
<name>A0A151N3W1_ALLMI</name>